<evidence type="ECO:0000313" key="2">
    <source>
        <dbReference type="EMBL" id="PIC13617.1"/>
    </source>
</evidence>
<evidence type="ECO:0000313" key="3">
    <source>
        <dbReference type="Proteomes" id="UP000230233"/>
    </source>
</evidence>
<dbReference type="Proteomes" id="UP000230233">
    <property type="component" value="Unassembled WGS sequence"/>
</dbReference>
<sequence>MTYGIKVYTKSGNMHVPPMDVYLQRIVDAWKSLDEFIGISFKGCAVTTVPGGSGDHLIHCFKTNSEVSSGFDALKKARAERSLEELEDLIKKVDLSEEEYQEDSGSALTFV</sequence>
<gene>
    <name evidence="2" type="ORF">B9Z55_027714</name>
</gene>
<accession>A0A2G5SF13</accession>
<feature type="coiled-coil region" evidence="1">
    <location>
        <begin position="76"/>
        <end position="103"/>
    </location>
</feature>
<organism evidence="2 3">
    <name type="scientific">Caenorhabditis nigoni</name>
    <dbReference type="NCBI Taxonomy" id="1611254"/>
    <lineage>
        <taxon>Eukaryota</taxon>
        <taxon>Metazoa</taxon>
        <taxon>Ecdysozoa</taxon>
        <taxon>Nematoda</taxon>
        <taxon>Chromadorea</taxon>
        <taxon>Rhabditida</taxon>
        <taxon>Rhabditina</taxon>
        <taxon>Rhabditomorpha</taxon>
        <taxon>Rhabditoidea</taxon>
        <taxon>Rhabditidae</taxon>
        <taxon>Peloderinae</taxon>
        <taxon>Caenorhabditis</taxon>
    </lineage>
</organism>
<proteinExistence type="predicted"/>
<dbReference type="AlphaFoldDB" id="A0A2G5SF13"/>
<comment type="caution">
    <text evidence="2">The sequence shown here is derived from an EMBL/GenBank/DDBJ whole genome shotgun (WGS) entry which is preliminary data.</text>
</comment>
<dbReference type="STRING" id="1611254.A0A2G5SF13"/>
<dbReference type="EMBL" id="PDUG01000012">
    <property type="protein sequence ID" value="PIC13617.1"/>
    <property type="molecule type" value="Genomic_DNA"/>
</dbReference>
<dbReference type="OrthoDB" id="5867932at2759"/>
<name>A0A2G5SF13_9PELO</name>
<reference evidence="3" key="1">
    <citation type="submission" date="2017-10" db="EMBL/GenBank/DDBJ databases">
        <title>Rapid genome shrinkage in a self-fertile nematode reveals novel sperm competition proteins.</title>
        <authorList>
            <person name="Yin D."/>
            <person name="Schwarz E.M."/>
            <person name="Thomas C.G."/>
            <person name="Felde R.L."/>
            <person name="Korf I.F."/>
            <person name="Cutter A.D."/>
            <person name="Schartner C.M."/>
            <person name="Ralston E.J."/>
            <person name="Meyer B.J."/>
            <person name="Haag E.S."/>
        </authorList>
    </citation>
    <scope>NUCLEOTIDE SEQUENCE [LARGE SCALE GENOMIC DNA]</scope>
    <source>
        <strain evidence="3">JU1422</strain>
    </source>
</reference>
<keyword evidence="3" id="KW-1185">Reference proteome</keyword>
<protein>
    <submittedName>
        <fullName evidence="2">Uncharacterized protein</fullName>
    </submittedName>
</protein>
<evidence type="ECO:0000256" key="1">
    <source>
        <dbReference type="SAM" id="Coils"/>
    </source>
</evidence>
<keyword evidence="1" id="KW-0175">Coiled coil</keyword>